<gene>
    <name evidence="3" type="ORF">VP1G_06436</name>
</gene>
<proteinExistence type="predicted"/>
<evidence type="ECO:0000256" key="1">
    <source>
        <dbReference type="SAM" id="MobiDB-lite"/>
    </source>
</evidence>
<protein>
    <recommendedName>
        <fullName evidence="5">Integral membrane protein</fullName>
    </recommendedName>
</protein>
<organism evidence="3 4">
    <name type="scientific">Cytospora mali</name>
    <name type="common">Apple Valsa canker fungus</name>
    <name type="synonym">Valsa mali</name>
    <dbReference type="NCBI Taxonomy" id="578113"/>
    <lineage>
        <taxon>Eukaryota</taxon>
        <taxon>Fungi</taxon>
        <taxon>Dikarya</taxon>
        <taxon>Ascomycota</taxon>
        <taxon>Pezizomycotina</taxon>
        <taxon>Sordariomycetes</taxon>
        <taxon>Sordariomycetidae</taxon>
        <taxon>Diaporthales</taxon>
        <taxon>Cytosporaceae</taxon>
        <taxon>Cytospora</taxon>
    </lineage>
</organism>
<dbReference type="AlphaFoldDB" id="A0A194V5Q4"/>
<dbReference type="Proteomes" id="UP000078576">
    <property type="component" value="Unassembled WGS sequence"/>
</dbReference>
<feature type="transmembrane region" description="Helical" evidence="2">
    <location>
        <begin position="123"/>
        <end position="146"/>
    </location>
</feature>
<accession>A0A194V5Q4</accession>
<evidence type="ECO:0008006" key="5">
    <source>
        <dbReference type="Google" id="ProtNLM"/>
    </source>
</evidence>
<feature type="region of interest" description="Disordered" evidence="1">
    <location>
        <begin position="168"/>
        <end position="221"/>
    </location>
</feature>
<keyword evidence="2" id="KW-0472">Membrane</keyword>
<dbReference type="OrthoDB" id="5426355at2759"/>
<reference evidence="4" key="1">
    <citation type="submission" date="2014-12" db="EMBL/GenBank/DDBJ databases">
        <title>Genome Sequence of Valsa Canker Pathogens Uncovers a Specific Adaption of Colonization on Woody Bark.</title>
        <authorList>
            <person name="Yin Z."/>
            <person name="Liu H."/>
            <person name="Gao X."/>
            <person name="Li Z."/>
            <person name="Song N."/>
            <person name="Ke X."/>
            <person name="Dai Q."/>
            <person name="Wu Y."/>
            <person name="Sun Y."/>
            <person name="Xu J.-R."/>
            <person name="Kang Z.K."/>
            <person name="Wang L."/>
            <person name="Huang L."/>
        </authorList>
    </citation>
    <scope>NUCLEOTIDE SEQUENCE [LARGE SCALE GENOMIC DNA]</scope>
    <source>
        <strain evidence="4">SXYL134</strain>
    </source>
</reference>
<keyword evidence="2" id="KW-1133">Transmembrane helix</keyword>
<sequence>MASTTIVPFASLPACASSCGPLYDVNGACVPPAKTSAAVSVYDACFCSDSRLAPFSSTTAGVCDAACAATPADFNSITSWYQSLCKGLGGAATTTSTSSAASSGKASSSSSGSHSGGWLSSHWQWVIFIVVMVVGIAGIWIGAAFWRRHYLRNKDRQYALGKNLAQRTGSGQNPYRGSGAFDRSQGSMSARPGMFMPGPAGSNAYEKPPKTKNKWTVTGRT</sequence>
<dbReference type="EMBL" id="KN714725">
    <property type="protein sequence ID" value="KUI59166.1"/>
    <property type="molecule type" value="Genomic_DNA"/>
</dbReference>
<evidence type="ECO:0000256" key="2">
    <source>
        <dbReference type="SAM" id="Phobius"/>
    </source>
</evidence>
<evidence type="ECO:0000313" key="4">
    <source>
        <dbReference type="Proteomes" id="UP000078576"/>
    </source>
</evidence>
<evidence type="ECO:0000313" key="3">
    <source>
        <dbReference type="EMBL" id="KUI59166.1"/>
    </source>
</evidence>
<keyword evidence="4" id="KW-1185">Reference proteome</keyword>
<name>A0A194V5Q4_CYTMA</name>
<keyword evidence="2" id="KW-0812">Transmembrane</keyword>